<keyword evidence="11" id="KW-1185">Reference proteome</keyword>
<organism evidence="10 11">
    <name type="scientific">Scyliorhinus torazame</name>
    <name type="common">Cloudy catshark</name>
    <name type="synonym">Catulus torazame</name>
    <dbReference type="NCBI Taxonomy" id="75743"/>
    <lineage>
        <taxon>Eukaryota</taxon>
        <taxon>Metazoa</taxon>
        <taxon>Chordata</taxon>
        <taxon>Craniata</taxon>
        <taxon>Vertebrata</taxon>
        <taxon>Chondrichthyes</taxon>
        <taxon>Elasmobranchii</taxon>
        <taxon>Galeomorphii</taxon>
        <taxon>Galeoidea</taxon>
        <taxon>Carcharhiniformes</taxon>
        <taxon>Scyliorhinidae</taxon>
        <taxon>Scyliorhinus</taxon>
    </lineage>
</organism>
<evidence type="ECO:0000256" key="8">
    <source>
        <dbReference type="ARBA" id="ARBA00023136"/>
    </source>
</evidence>
<evidence type="ECO:0000256" key="9">
    <source>
        <dbReference type="SAM" id="Phobius"/>
    </source>
</evidence>
<accession>A0A401NVV5</accession>
<keyword evidence="6 9" id="KW-1133">Transmembrane helix</keyword>
<protein>
    <submittedName>
        <fullName evidence="10">Uncharacterized protein</fullName>
    </submittedName>
</protein>
<name>A0A401NVV5_SCYTO</name>
<dbReference type="PANTHER" id="PTHR35259">
    <property type="entry name" value="BOMBESIN RECEPTOR-ACTIVATED PROTEIN C6ORF89"/>
    <property type="match status" value="1"/>
</dbReference>
<comment type="caution">
    <text evidence="10">The sequence shown here is derived from an EMBL/GenBank/DDBJ whole genome shotgun (WGS) entry which is preliminary data.</text>
</comment>
<dbReference type="PANTHER" id="PTHR35259:SF1">
    <property type="entry name" value="BOMBESIN RECEPTOR-ACTIVATED PROTEIN C6ORF89"/>
    <property type="match status" value="1"/>
</dbReference>
<dbReference type="STRING" id="75743.A0A401NVV5"/>
<sequence>MMGAVPSEQCIYEKLADSVEVLRQSGERYGMSERDIERFIAQILETNEPQREAVRHPRLLTAAKILVALGLLIMAAYSFMIPYGRSRCQSAVAEEQSWRSPIISHIRLFCLPIAKKYNLEAFHEWECSGCERLIPNCTECAALTTVGTVSDMKHVSKYNHRIVQPVVIKSGSTVSLSYEDLKRLYSEYKEAMDVYAEIEDDTENEVNKNSYLFPEEESNLIVHWRKQRINGMHILRTLFPNSSMLPFENKVSLKKCLIAPSRGSPFQLLSHQLQVGHSWLFVGGGNLKLHINASEKCAEQCGSFLVLLGEGDIVYANSHYWRMTILPAGEQTVITCVGSI</sequence>
<evidence type="ECO:0000256" key="6">
    <source>
        <dbReference type="ARBA" id="ARBA00022989"/>
    </source>
</evidence>
<evidence type="ECO:0000256" key="2">
    <source>
        <dbReference type="ARBA" id="ARBA00004496"/>
    </source>
</evidence>
<evidence type="ECO:0000256" key="5">
    <source>
        <dbReference type="ARBA" id="ARBA00022968"/>
    </source>
</evidence>
<dbReference type="OrthoDB" id="10036464at2759"/>
<evidence type="ECO:0000313" key="11">
    <source>
        <dbReference type="Proteomes" id="UP000288216"/>
    </source>
</evidence>
<dbReference type="OMA" id="WMNITEY"/>
<evidence type="ECO:0000313" key="10">
    <source>
        <dbReference type="EMBL" id="GCB65011.1"/>
    </source>
</evidence>
<dbReference type="InterPro" id="IPR038757">
    <property type="entry name" value="BRAP"/>
</dbReference>
<dbReference type="GO" id="GO:0000139">
    <property type="term" value="C:Golgi membrane"/>
    <property type="evidence" value="ECO:0007669"/>
    <property type="project" value="UniProtKB-SubCell"/>
</dbReference>
<dbReference type="GO" id="GO:0005730">
    <property type="term" value="C:nucleolus"/>
    <property type="evidence" value="ECO:0007669"/>
    <property type="project" value="TreeGrafter"/>
</dbReference>
<comment type="subcellular location">
    <subcellularLocation>
        <location evidence="2">Cytoplasm</location>
    </subcellularLocation>
    <subcellularLocation>
        <location evidence="1">Golgi apparatus membrane</location>
        <topology evidence="1">Single-pass type II membrane protein</topology>
    </subcellularLocation>
</comment>
<keyword evidence="7" id="KW-0333">Golgi apparatus</keyword>
<keyword evidence="5" id="KW-0735">Signal-anchor</keyword>
<keyword evidence="3" id="KW-0963">Cytoplasm</keyword>
<keyword evidence="8 9" id="KW-0472">Membrane</keyword>
<evidence type="ECO:0000256" key="7">
    <source>
        <dbReference type="ARBA" id="ARBA00023034"/>
    </source>
</evidence>
<feature type="transmembrane region" description="Helical" evidence="9">
    <location>
        <begin position="59"/>
        <end position="80"/>
    </location>
</feature>
<gene>
    <name evidence="10" type="ORF">scyTo_0000358</name>
</gene>
<dbReference type="Proteomes" id="UP000288216">
    <property type="component" value="Unassembled WGS sequence"/>
</dbReference>
<dbReference type="AlphaFoldDB" id="A0A401NVV5"/>
<evidence type="ECO:0000256" key="4">
    <source>
        <dbReference type="ARBA" id="ARBA00022692"/>
    </source>
</evidence>
<reference evidence="10 11" key="1">
    <citation type="journal article" date="2018" name="Nat. Ecol. Evol.">
        <title>Shark genomes provide insights into elasmobranch evolution and the origin of vertebrates.</title>
        <authorList>
            <person name="Hara Y"/>
            <person name="Yamaguchi K"/>
            <person name="Onimaru K"/>
            <person name="Kadota M"/>
            <person name="Koyanagi M"/>
            <person name="Keeley SD"/>
            <person name="Tatsumi K"/>
            <person name="Tanaka K"/>
            <person name="Motone F"/>
            <person name="Kageyama Y"/>
            <person name="Nozu R"/>
            <person name="Adachi N"/>
            <person name="Nishimura O"/>
            <person name="Nakagawa R"/>
            <person name="Tanegashima C"/>
            <person name="Kiyatake I"/>
            <person name="Matsumoto R"/>
            <person name="Murakumo K"/>
            <person name="Nishida K"/>
            <person name="Terakita A"/>
            <person name="Kuratani S"/>
            <person name="Sato K"/>
            <person name="Hyodo S Kuraku.S."/>
        </authorList>
    </citation>
    <scope>NUCLEOTIDE SEQUENCE [LARGE SCALE GENOMIC DNA]</scope>
</reference>
<proteinExistence type="predicted"/>
<keyword evidence="4 9" id="KW-0812">Transmembrane</keyword>
<evidence type="ECO:0000256" key="3">
    <source>
        <dbReference type="ARBA" id="ARBA00022490"/>
    </source>
</evidence>
<evidence type="ECO:0000256" key="1">
    <source>
        <dbReference type="ARBA" id="ARBA00004323"/>
    </source>
</evidence>
<dbReference type="EMBL" id="BFAA01000067">
    <property type="protein sequence ID" value="GCB65011.1"/>
    <property type="molecule type" value="Genomic_DNA"/>
</dbReference>